<organism evidence="2">
    <name type="scientific">Ectopseudomonas mendocina (strain ymp)</name>
    <name type="common">Pseudomonas mendocina</name>
    <dbReference type="NCBI Taxonomy" id="399739"/>
    <lineage>
        <taxon>Bacteria</taxon>
        <taxon>Pseudomonadati</taxon>
        <taxon>Pseudomonadota</taxon>
        <taxon>Gammaproteobacteria</taxon>
        <taxon>Pseudomonadales</taxon>
        <taxon>Pseudomonadaceae</taxon>
        <taxon>Ectopseudomonas</taxon>
    </lineage>
</organism>
<dbReference type="AlphaFoldDB" id="A4XN90"/>
<dbReference type="KEGG" id="pmy:Pmen_0031"/>
<dbReference type="HOGENOM" id="CLU_2344501_0_0_6"/>
<dbReference type="OrthoDB" id="9938194at2"/>
<feature type="region of interest" description="Disordered" evidence="1">
    <location>
        <begin position="74"/>
        <end position="97"/>
    </location>
</feature>
<sequence length="97" mass="10331">MAMDPINGGMQLFNQATSSLNMNNNIADAAGDSKSSKAMEDAMARSDASSARMIDLQSRHAEKMKVENTLQAMQSAEDDAANKKISSTAQNAKGISY</sequence>
<accession>A4XN90</accession>
<evidence type="ECO:0000256" key="1">
    <source>
        <dbReference type="SAM" id="MobiDB-lite"/>
    </source>
</evidence>
<reference evidence="2" key="1">
    <citation type="submission" date="2007-04" db="EMBL/GenBank/DDBJ databases">
        <title>Complete sequence of Pseudomonas mendocina ymp.</title>
        <authorList>
            <consortium name="US DOE Joint Genome Institute"/>
            <person name="Copeland A."/>
            <person name="Lucas S."/>
            <person name="Lapidus A."/>
            <person name="Barry K."/>
            <person name="Glavina del Rio T."/>
            <person name="Dalin E."/>
            <person name="Tice H."/>
            <person name="Pitluck S."/>
            <person name="Kiss H."/>
            <person name="Brettin T."/>
            <person name="Detter J.C."/>
            <person name="Bruce D."/>
            <person name="Han C."/>
            <person name="Schmutz J."/>
            <person name="Larimer F."/>
            <person name="Land M."/>
            <person name="Hauser L."/>
            <person name="Kyrpides N."/>
            <person name="Mikhailova N."/>
            <person name="Hersman L."/>
            <person name="Dubois J."/>
            <person name="Maurice P."/>
            <person name="Richardson P."/>
        </authorList>
    </citation>
    <scope>NUCLEOTIDE SEQUENCE [LARGE SCALE GENOMIC DNA]</scope>
    <source>
        <strain evidence="2">Ymp</strain>
    </source>
</reference>
<proteinExistence type="predicted"/>
<dbReference type="Pfam" id="PF09589">
    <property type="entry name" value="HrpA_pilin"/>
    <property type="match status" value="1"/>
</dbReference>
<feature type="region of interest" description="Disordered" evidence="1">
    <location>
        <begin position="27"/>
        <end position="53"/>
    </location>
</feature>
<dbReference type="EMBL" id="CP000680">
    <property type="protein sequence ID" value="ABP82806.1"/>
    <property type="molecule type" value="Genomic_DNA"/>
</dbReference>
<protein>
    <submittedName>
        <fullName evidence="2">Uncharacterized protein</fullName>
    </submittedName>
</protein>
<evidence type="ECO:0000313" key="2">
    <source>
        <dbReference type="EMBL" id="ABP82806.1"/>
    </source>
</evidence>
<dbReference type="GO" id="GO:0005615">
    <property type="term" value="C:extracellular space"/>
    <property type="evidence" value="ECO:0007669"/>
    <property type="project" value="InterPro"/>
</dbReference>
<gene>
    <name evidence="2" type="ordered locus">Pmen_0031</name>
</gene>
<dbReference type="InterPro" id="IPR018581">
    <property type="entry name" value="T3SS_pilus_HrpA"/>
</dbReference>
<feature type="compositionally biased region" description="Basic and acidic residues" evidence="1">
    <location>
        <begin position="34"/>
        <end position="44"/>
    </location>
</feature>
<name>A4XN90_ECTM1</name>
<dbReference type="STRING" id="399739.Pmen_0031"/>
<feature type="compositionally biased region" description="Polar residues" evidence="1">
    <location>
        <begin position="84"/>
        <end position="97"/>
    </location>
</feature>
<dbReference type="PATRIC" id="fig|399739.8.peg.31"/>